<dbReference type="Proteomes" id="UP000441797">
    <property type="component" value="Unassembled WGS sequence"/>
</dbReference>
<dbReference type="OrthoDB" id="1493616at2"/>
<gene>
    <name evidence="1" type="ORF">BWI75_21175</name>
</gene>
<comment type="caution">
    <text evidence="1">The sequence shown here is derived from an EMBL/GenBank/DDBJ whole genome shotgun (WGS) entry which is preliminary data.</text>
</comment>
<keyword evidence="2" id="KW-1185">Reference proteome</keyword>
<dbReference type="RefSeq" id="WP_105222457.1">
    <property type="nucleotide sequence ID" value="NZ_CAWNSU010000017.1"/>
</dbReference>
<evidence type="ECO:0000313" key="2">
    <source>
        <dbReference type="Proteomes" id="UP000441797"/>
    </source>
</evidence>
<dbReference type="EMBL" id="NAPY01000048">
    <property type="protein sequence ID" value="MUL38764.1"/>
    <property type="molecule type" value="Genomic_DNA"/>
</dbReference>
<organism evidence="1 2">
    <name type="scientific">Gloeocapsopsis dulcis AAB1 = 1H9</name>
    <dbReference type="NCBI Taxonomy" id="1433147"/>
    <lineage>
        <taxon>Bacteria</taxon>
        <taxon>Bacillati</taxon>
        <taxon>Cyanobacteriota</taxon>
        <taxon>Cyanophyceae</taxon>
        <taxon>Oscillatoriophycideae</taxon>
        <taxon>Chroococcales</taxon>
        <taxon>Chroococcaceae</taxon>
        <taxon>Gloeocapsopsis</taxon>
        <taxon>Gloeocapsopsis dulcis</taxon>
    </lineage>
</organism>
<name>A0A6N8G1E2_9CHRO</name>
<accession>A0A6N8G1E2</accession>
<dbReference type="AlphaFoldDB" id="A0A6N8G1E2"/>
<evidence type="ECO:0008006" key="3">
    <source>
        <dbReference type="Google" id="ProtNLM"/>
    </source>
</evidence>
<evidence type="ECO:0000313" key="1">
    <source>
        <dbReference type="EMBL" id="MUL38764.1"/>
    </source>
</evidence>
<proteinExistence type="predicted"/>
<protein>
    <recommendedName>
        <fullName evidence="3">HEPN domain-containing protein</fullName>
    </recommendedName>
</protein>
<sequence>MAEQLIKKVNFPDYQAYPVVFLYRHSFELNLKNVIYWSARLLAFKGVEDVGERLYNTHNLIKLAANAERILLKAFPDDPDLHEFVQDVISTAKEFSDIDPDSYSYRYPISTRGDYSTRLAQSVNLSSLSDHMASLLENLDTINFGLNLETDIEQEVYEAYLNL</sequence>
<reference evidence="1 2" key="1">
    <citation type="journal article" date="2019" name="Front. Microbiol.">
        <title>Genomic Features for Desiccation Tolerance and Sugar Biosynthesis in the Extremophile Gloeocapsopsis sp. UTEX B3054.</title>
        <authorList>
            <person name="Urrejola C."/>
            <person name="Alcorta J."/>
            <person name="Salas L."/>
            <person name="Vasquez M."/>
            <person name="Polz M.F."/>
            <person name="Vicuna R."/>
            <person name="Diez B."/>
        </authorList>
    </citation>
    <scope>NUCLEOTIDE SEQUENCE [LARGE SCALE GENOMIC DNA]</scope>
    <source>
        <strain evidence="1 2">1H9</strain>
    </source>
</reference>